<dbReference type="InterPro" id="IPR002347">
    <property type="entry name" value="SDR_fam"/>
</dbReference>
<reference evidence="3 4" key="1">
    <citation type="submission" date="2018-12" db="EMBL/GenBank/DDBJ databases">
        <authorList>
            <person name="Li A."/>
            <person name="Zhang M."/>
            <person name="Zhu H."/>
        </authorList>
    </citation>
    <scope>NUCLEOTIDE SEQUENCE [LARGE SCALE GENOMIC DNA]</scope>
    <source>
        <strain evidence="3 4">R04H25</strain>
    </source>
</reference>
<name>A0A443Z7D4_9GAMM</name>
<organism evidence="3 4">
    <name type="scientific">Pseudidiomarina gelatinasegens</name>
    <dbReference type="NCBI Taxonomy" id="2487740"/>
    <lineage>
        <taxon>Bacteria</taxon>
        <taxon>Pseudomonadati</taxon>
        <taxon>Pseudomonadota</taxon>
        <taxon>Gammaproteobacteria</taxon>
        <taxon>Alteromonadales</taxon>
        <taxon>Idiomarinaceae</taxon>
        <taxon>Pseudidiomarina</taxon>
    </lineage>
</organism>
<gene>
    <name evidence="3" type="ORF">EGC76_01065</name>
</gene>
<proteinExistence type="inferred from homology"/>
<dbReference type="Pfam" id="PF00106">
    <property type="entry name" value="adh_short"/>
    <property type="match status" value="1"/>
</dbReference>
<accession>A0A443Z7D4</accession>
<dbReference type="SUPFAM" id="SSF51735">
    <property type="entry name" value="NAD(P)-binding Rossmann-fold domains"/>
    <property type="match status" value="1"/>
</dbReference>
<protein>
    <submittedName>
        <fullName evidence="3">YciK family oxidoreductase</fullName>
    </submittedName>
</protein>
<evidence type="ECO:0000256" key="1">
    <source>
        <dbReference type="ARBA" id="ARBA00006484"/>
    </source>
</evidence>
<sequence length="257" mass="27531">MHNTQKNTQENAPKDYAIKPDSLAGKTILVTGAGDGIGREAAKTFAHCGATVILLGRTVKKLEAVYDEIVAAGGPEPAIVPLDMKGATKSHYQGMAATIVEQFGHLDGLLQNASLLGVLSPFEHIDHDSWNDIMQVNVTAQFMMTQALMPALKKAPHASIVFTSSGVGRQGKAFWGPYAVSKFATEGLAQVMADEYDGTNLRVNVINPGATRTTMRSKAYPAEDPNKLKTPADLMPLYVYLMADDSIGVNNQSLNAQ</sequence>
<dbReference type="PRINTS" id="PR00081">
    <property type="entry name" value="GDHRDH"/>
</dbReference>
<dbReference type="GO" id="GO:0016491">
    <property type="term" value="F:oxidoreductase activity"/>
    <property type="evidence" value="ECO:0007669"/>
    <property type="project" value="UniProtKB-KW"/>
</dbReference>
<evidence type="ECO:0000313" key="3">
    <source>
        <dbReference type="EMBL" id="RWU12843.1"/>
    </source>
</evidence>
<dbReference type="InterPro" id="IPR020904">
    <property type="entry name" value="Sc_DH/Rdtase_CS"/>
</dbReference>
<comment type="caution">
    <text evidence="3">The sequence shown here is derived from an EMBL/GenBank/DDBJ whole genome shotgun (WGS) entry which is preliminary data.</text>
</comment>
<comment type="similarity">
    <text evidence="1">Belongs to the short-chain dehydrogenases/reductases (SDR) family.</text>
</comment>
<keyword evidence="2" id="KW-0560">Oxidoreductase</keyword>
<dbReference type="PANTHER" id="PTHR42901">
    <property type="entry name" value="ALCOHOL DEHYDROGENASE"/>
    <property type="match status" value="1"/>
</dbReference>
<dbReference type="RefSeq" id="WP_128351171.1">
    <property type="nucleotide sequence ID" value="NZ_JBLXIM010000001.1"/>
</dbReference>
<dbReference type="PANTHER" id="PTHR42901:SF1">
    <property type="entry name" value="ALCOHOL DEHYDROGENASE"/>
    <property type="match status" value="1"/>
</dbReference>
<dbReference type="Proteomes" id="UP000288789">
    <property type="component" value="Unassembled WGS sequence"/>
</dbReference>
<dbReference type="EMBL" id="RSFE01000001">
    <property type="protein sequence ID" value="RWU12843.1"/>
    <property type="molecule type" value="Genomic_DNA"/>
</dbReference>
<dbReference type="PROSITE" id="PS00061">
    <property type="entry name" value="ADH_SHORT"/>
    <property type="match status" value="1"/>
</dbReference>
<evidence type="ECO:0000313" key="4">
    <source>
        <dbReference type="Proteomes" id="UP000288789"/>
    </source>
</evidence>
<dbReference type="NCBIfam" id="NF006509">
    <property type="entry name" value="PRK08945.1"/>
    <property type="match status" value="1"/>
</dbReference>
<dbReference type="InterPro" id="IPR036291">
    <property type="entry name" value="NAD(P)-bd_dom_sf"/>
</dbReference>
<dbReference type="OrthoDB" id="9790785at2"/>
<keyword evidence="4" id="KW-1185">Reference proteome</keyword>
<dbReference type="AlphaFoldDB" id="A0A443Z7D4"/>
<dbReference type="Gene3D" id="3.40.50.720">
    <property type="entry name" value="NAD(P)-binding Rossmann-like Domain"/>
    <property type="match status" value="1"/>
</dbReference>
<evidence type="ECO:0000256" key="2">
    <source>
        <dbReference type="ARBA" id="ARBA00023002"/>
    </source>
</evidence>